<evidence type="ECO:0000313" key="3">
    <source>
        <dbReference type="Proteomes" id="UP000000787"/>
    </source>
</evidence>
<evidence type="ECO:0000259" key="1">
    <source>
        <dbReference type="Pfam" id="PF13612"/>
    </source>
</evidence>
<dbReference type="eggNOG" id="COG3039">
    <property type="taxonomic scope" value="Bacteria"/>
</dbReference>
<dbReference type="KEGG" id="hau:Haur_1127"/>
<keyword evidence="3" id="KW-1185">Reference proteome</keyword>
<dbReference type="STRING" id="316274.Haur_1127"/>
<sequence>MRTDEIIIRLFCIVDDRLGAVKKHPLANLHPSEVVTIGLLLALKGRRYRSFYRWLSANYRHLFPALPEQSRRYRVLVKAHGYTDLFLADPTILGIIDSFGIELVHPRREGRSAAPLGKKGISNHRWIVGIKLAWLINQRGEVVEWSWMPANVSDQEFRDVVAWQEGQTIALGDRGFRVRADEDDGVPIKICARGDWNCRFLIETTFSLLERVFQIKQLTHRTDRGIDLRLGFVAACFNCLLQLTHGKLSFLDFVI</sequence>
<gene>
    <name evidence="2" type="ordered locus">Haur_1127</name>
</gene>
<dbReference type="AlphaFoldDB" id="A9B0Q5"/>
<dbReference type="Pfam" id="PF13612">
    <property type="entry name" value="DDE_Tnp_1_3"/>
    <property type="match status" value="1"/>
</dbReference>
<dbReference type="InterPro" id="IPR025668">
    <property type="entry name" value="Tnp_DDE_dom"/>
</dbReference>
<accession>A9B0Q5</accession>
<dbReference type="EMBL" id="CP000875">
    <property type="protein sequence ID" value="ABX03775.1"/>
    <property type="molecule type" value="Genomic_DNA"/>
</dbReference>
<feature type="domain" description="Transposase DDE" evidence="1">
    <location>
        <begin position="90"/>
        <end position="176"/>
    </location>
</feature>
<reference evidence="2 3" key="1">
    <citation type="journal article" date="2011" name="Stand. Genomic Sci.">
        <title>Complete genome sequence of the filamentous gliding predatory bacterium Herpetosiphon aurantiacus type strain (114-95(T)).</title>
        <authorList>
            <person name="Kiss H."/>
            <person name="Nett M."/>
            <person name="Domin N."/>
            <person name="Martin K."/>
            <person name="Maresca J.A."/>
            <person name="Copeland A."/>
            <person name="Lapidus A."/>
            <person name="Lucas S."/>
            <person name="Berry K.W."/>
            <person name="Glavina Del Rio T."/>
            <person name="Dalin E."/>
            <person name="Tice H."/>
            <person name="Pitluck S."/>
            <person name="Richardson P."/>
            <person name="Bruce D."/>
            <person name="Goodwin L."/>
            <person name="Han C."/>
            <person name="Detter J.C."/>
            <person name="Schmutz J."/>
            <person name="Brettin T."/>
            <person name="Land M."/>
            <person name="Hauser L."/>
            <person name="Kyrpides N.C."/>
            <person name="Ivanova N."/>
            <person name="Goker M."/>
            <person name="Woyke T."/>
            <person name="Klenk H.P."/>
            <person name="Bryant D.A."/>
        </authorList>
    </citation>
    <scope>NUCLEOTIDE SEQUENCE [LARGE SCALE GENOMIC DNA]</scope>
    <source>
        <strain evidence="3">ATCC 23779 / DSM 785 / 114-95</strain>
    </source>
</reference>
<name>A9B0Q5_HERA2</name>
<dbReference type="Proteomes" id="UP000000787">
    <property type="component" value="Chromosome"/>
</dbReference>
<dbReference type="HOGENOM" id="CLU_100560_0_0_0"/>
<dbReference type="BioCyc" id="HAUR316274:GHYA-1148-MONOMER"/>
<organism evidence="2 3">
    <name type="scientific">Herpetosiphon aurantiacus (strain ATCC 23779 / DSM 785 / 114-95)</name>
    <dbReference type="NCBI Taxonomy" id="316274"/>
    <lineage>
        <taxon>Bacteria</taxon>
        <taxon>Bacillati</taxon>
        <taxon>Chloroflexota</taxon>
        <taxon>Chloroflexia</taxon>
        <taxon>Herpetosiphonales</taxon>
        <taxon>Herpetosiphonaceae</taxon>
        <taxon>Herpetosiphon</taxon>
    </lineage>
</organism>
<evidence type="ECO:0000313" key="2">
    <source>
        <dbReference type="EMBL" id="ABX03775.1"/>
    </source>
</evidence>
<proteinExistence type="predicted"/>
<dbReference type="InParanoid" id="A9B0Q5"/>
<protein>
    <submittedName>
        <fullName evidence="2">Transposase IS4 family protein</fullName>
    </submittedName>
</protein>